<dbReference type="InterPro" id="IPR011948">
    <property type="entry name" value="Dullard_phosphatase"/>
</dbReference>
<sequence>MLGPFCKVPRRPNVDTEGCCARSANQAEIMGGLHRRALASSGTSLDDRLIFHDDVKSMVLKLLCMVERSLKSAILRNEHSTHYFDPSTPQDGLPESAESATSQRRSFHGLDAVSASLDRLHRLATAIRRSSIESQKDKLLTKTSCSEEDTYQQLTSALIFHRKRLLYGPRHNKKLASEQQKKKRGGLNDADHLIQRVLMRNAQETNLADIGMPPELSQTEPLSKTEASIPNSQLRLAVLKASRPVASIVSVGSSVYGDHFHYPDAPTFKKDAKFHPCPYCAEPLSTKRLGPERRDFWRSHVIRDLEPYVCISDDCRDPLQFFVHFKDWLDHMNSKHTTEWYRTVHMCTWHCNLSHEETQYFDSKARFDIHTREAHANLTSTQIIAHIKRSKATGVRQQFVCPLCETVPDTLQGSDVRLQLEGAQRLLAKHVGSHIKALSLLSFRLVPLNASEQVTTISSCSSNNLSMNSRQTVDGSRRLSDIDSELDVPKTWTADAEQHGVPFGDDIDTDKNTSASRNQSPGESQQFGALSDGMLTGGNPTALDQAVIHHLSCRSLEIGTWRRMDQNTKDLVVFYSPAKARMTYYIKNVSVGYMIEYPFAFITKVSQLPNKLVSFRYRPILYDLNGRRTVRDVRTSPQQQANETQVHLQQAGSHMIEGHTRTEVPDTDREMWDFLPGFEHLRHQQNTSYPTLPGQEMYQNFMSGAQGLLQRGNVGTWERSFNSTVRTGVQPSNKVTAGTLDFESLLPPLQARLKGRKCLVLDLDETLIHSSFKVLNQADFTIPLNIRGQYHDAYVVKRPGIDQFLKRMGELFEVVIFSEKASSYVNPIIDQLDIFQVVNHRLFRESCHWDYYQSEPDDDDDDDGLYFKDLSRLGRDLTSIIMLDNSPTSYRFHPQHAVPISSWFSDAHDNELLEIIPVLEDLADPHVTDVSVVLDIAC</sequence>
<reference evidence="3 4" key="1">
    <citation type="submission" date="2015-01" db="EMBL/GenBank/DDBJ databases">
        <title>The Genome Sequence of Exophiala xenobiotica CBS118157.</title>
        <authorList>
            <consortium name="The Broad Institute Genomics Platform"/>
            <person name="Cuomo C."/>
            <person name="de Hoog S."/>
            <person name="Gorbushina A."/>
            <person name="Stielow B."/>
            <person name="Teixiera M."/>
            <person name="Abouelleil A."/>
            <person name="Chapman S.B."/>
            <person name="Priest M."/>
            <person name="Young S.K."/>
            <person name="Wortman J."/>
            <person name="Nusbaum C."/>
            <person name="Birren B."/>
        </authorList>
    </citation>
    <scope>NUCLEOTIDE SEQUENCE [LARGE SCALE GENOMIC DNA]</scope>
    <source>
        <strain evidence="3 4">CBS 118157</strain>
    </source>
</reference>
<evidence type="ECO:0000313" key="4">
    <source>
        <dbReference type="Proteomes" id="UP000054342"/>
    </source>
</evidence>
<dbReference type="PANTHER" id="PTHR12210">
    <property type="entry name" value="DULLARD PROTEIN PHOSPHATASE"/>
    <property type="match status" value="1"/>
</dbReference>
<dbReference type="CDD" id="cd07521">
    <property type="entry name" value="HAD_FCP1-like"/>
    <property type="match status" value="1"/>
</dbReference>
<dbReference type="InterPro" id="IPR023214">
    <property type="entry name" value="HAD_sf"/>
</dbReference>
<dbReference type="InterPro" id="IPR004274">
    <property type="entry name" value="FCP1_dom"/>
</dbReference>
<dbReference type="NCBIfam" id="TIGR02251">
    <property type="entry name" value="HIF-SF_euk"/>
    <property type="match status" value="1"/>
</dbReference>
<dbReference type="STRING" id="348802.A0A0D2BFP4"/>
<dbReference type="HOGENOM" id="CLU_351653_0_0_1"/>
<evidence type="ECO:0000313" key="3">
    <source>
        <dbReference type="EMBL" id="KIW50981.1"/>
    </source>
</evidence>
<dbReference type="OrthoDB" id="4357809at2759"/>
<dbReference type="AlphaFoldDB" id="A0A0D2BFP4"/>
<dbReference type="RefSeq" id="XP_013311565.1">
    <property type="nucleotide sequence ID" value="XM_013456111.1"/>
</dbReference>
<proteinExistence type="predicted"/>
<dbReference type="InterPro" id="IPR050365">
    <property type="entry name" value="TIM50"/>
</dbReference>
<accession>A0A0D2BFP4</accession>
<dbReference type="FunFam" id="3.40.50.1000:FF:000093">
    <property type="entry name" value="NLI interacting factor-like phosphatase family protein"/>
    <property type="match status" value="1"/>
</dbReference>
<name>A0A0D2BFP4_9EURO</name>
<feature type="region of interest" description="Disordered" evidence="1">
    <location>
        <begin position="81"/>
        <end position="105"/>
    </location>
</feature>
<dbReference type="InterPro" id="IPR036412">
    <property type="entry name" value="HAD-like_sf"/>
</dbReference>
<protein>
    <recommendedName>
        <fullName evidence="2">FCP1 homology domain-containing protein</fullName>
    </recommendedName>
</protein>
<feature type="domain" description="FCP1 homology" evidence="2">
    <location>
        <begin position="752"/>
        <end position="922"/>
    </location>
</feature>
<dbReference type="PROSITE" id="PS50969">
    <property type="entry name" value="FCP1"/>
    <property type="match status" value="1"/>
</dbReference>
<dbReference type="GeneID" id="25331657"/>
<dbReference type="SUPFAM" id="SSF56784">
    <property type="entry name" value="HAD-like"/>
    <property type="match status" value="1"/>
</dbReference>
<gene>
    <name evidence="3" type="ORF">PV05_09749</name>
</gene>
<dbReference type="SMART" id="SM00577">
    <property type="entry name" value="CPDc"/>
    <property type="match status" value="1"/>
</dbReference>
<dbReference type="EMBL" id="KN847322">
    <property type="protein sequence ID" value="KIW50981.1"/>
    <property type="molecule type" value="Genomic_DNA"/>
</dbReference>
<feature type="compositionally biased region" description="Polar residues" evidence="1">
    <location>
        <begin position="512"/>
        <end position="528"/>
    </location>
</feature>
<evidence type="ECO:0000256" key="1">
    <source>
        <dbReference type="SAM" id="MobiDB-lite"/>
    </source>
</evidence>
<dbReference type="Pfam" id="PF03031">
    <property type="entry name" value="NIF"/>
    <property type="match status" value="1"/>
</dbReference>
<feature type="region of interest" description="Disordered" evidence="1">
    <location>
        <begin position="491"/>
        <end position="531"/>
    </location>
</feature>
<dbReference type="GO" id="GO:0016791">
    <property type="term" value="F:phosphatase activity"/>
    <property type="evidence" value="ECO:0007669"/>
    <property type="project" value="InterPro"/>
</dbReference>
<keyword evidence="4" id="KW-1185">Reference proteome</keyword>
<dbReference type="Gene3D" id="3.40.50.1000">
    <property type="entry name" value="HAD superfamily/HAD-like"/>
    <property type="match status" value="1"/>
</dbReference>
<dbReference type="Proteomes" id="UP000054342">
    <property type="component" value="Unassembled WGS sequence"/>
</dbReference>
<organism evidence="3 4">
    <name type="scientific">Exophiala xenobiotica</name>
    <dbReference type="NCBI Taxonomy" id="348802"/>
    <lineage>
        <taxon>Eukaryota</taxon>
        <taxon>Fungi</taxon>
        <taxon>Dikarya</taxon>
        <taxon>Ascomycota</taxon>
        <taxon>Pezizomycotina</taxon>
        <taxon>Eurotiomycetes</taxon>
        <taxon>Chaetothyriomycetidae</taxon>
        <taxon>Chaetothyriales</taxon>
        <taxon>Herpotrichiellaceae</taxon>
        <taxon>Exophiala</taxon>
    </lineage>
</organism>
<evidence type="ECO:0000259" key="2">
    <source>
        <dbReference type="PROSITE" id="PS50969"/>
    </source>
</evidence>